<reference evidence="2 3" key="1">
    <citation type="submission" date="2020-07" db="EMBL/GenBank/DDBJ databases">
        <title>Roseicoccus Jingziensis gen. nov., sp. nov., isolated from coastal seawater.</title>
        <authorList>
            <person name="Feng X."/>
        </authorList>
    </citation>
    <scope>NUCLEOTIDE SEQUENCE [LARGE SCALE GENOMIC DNA]</scope>
    <source>
        <strain evidence="2 3">N1E253</strain>
    </source>
</reference>
<dbReference type="AlphaFoldDB" id="A0A851GIL1"/>
<evidence type="ECO:0000313" key="2">
    <source>
        <dbReference type="EMBL" id="NWK57638.1"/>
    </source>
</evidence>
<keyword evidence="1" id="KW-0472">Membrane</keyword>
<accession>A0A851GIL1</accession>
<proteinExistence type="predicted"/>
<comment type="caution">
    <text evidence="2">The sequence shown here is derived from an EMBL/GenBank/DDBJ whole genome shotgun (WGS) entry which is preliminary data.</text>
</comment>
<dbReference type="Proteomes" id="UP000557872">
    <property type="component" value="Unassembled WGS sequence"/>
</dbReference>
<feature type="transmembrane region" description="Helical" evidence="1">
    <location>
        <begin position="47"/>
        <end position="68"/>
    </location>
</feature>
<dbReference type="EMBL" id="JACBAZ010000019">
    <property type="protein sequence ID" value="NWK57638.1"/>
    <property type="molecule type" value="Genomic_DNA"/>
</dbReference>
<evidence type="ECO:0000256" key="1">
    <source>
        <dbReference type="SAM" id="Phobius"/>
    </source>
</evidence>
<keyword evidence="1" id="KW-1133">Transmembrane helix</keyword>
<keyword evidence="1" id="KW-0812">Transmembrane</keyword>
<organism evidence="2 3">
    <name type="scientific">Oceaniferula marina</name>
    <dbReference type="NCBI Taxonomy" id="2748318"/>
    <lineage>
        <taxon>Bacteria</taxon>
        <taxon>Pseudomonadati</taxon>
        <taxon>Verrucomicrobiota</taxon>
        <taxon>Verrucomicrobiia</taxon>
        <taxon>Verrucomicrobiales</taxon>
        <taxon>Verrucomicrobiaceae</taxon>
        <taxon>Oceaniferula</taxon>
    </lineage>
</organism>
<sequence>MHILFGILMALIGLFFAASATLRSDFIIYKLLVARSQILWRDRVYLFHQVVGVILIVLGLLWACEVIWTEA</sequence>
<protein>
    <submittedName>
        <fullName evidence="2">Uncharacterized protein</fullName>
    </submittedName>
</protein>
<name>A0A851GIL1_9BACT</name>
<evidence type="ECO:0000313" key="3">
    <source>
        <dbReference type="Proteomes" id="UP000557872"/>
    </source>
</evidence>
<gene>
    <name evidence="2" type="ORF">HW115_18620</name>
</gene>
<keyword evidence="3" id="KW-1185">Reference proteome</keyword>